<protein>
    <submittedName>
        <fullName evidence="5">Glycine zipper 2TM domain-containing protein</fullName>
    </submittedName>
</protein>
<feature type="chain" id="PRO_5032763617" evidence="3">
    <location>
        <begin position="22"/>
        <end position="422"/>
    </location>
</feature>
<evidence type="ECO:0000313" key="6">
    <source>
        <dbReference type="Proteomes" id="UP000552954"/>
    </source>
</evidence>
<keyword evidence="2" id="KW-0472">Membrane</keyword>
<comment type="caution">
    <text evidence="5">The sequence shown here is derived from an EMBL/GenBank/DDBJ whole genome shotgun (WGS) entry which is preliminary data.</text>
</comment>
<keyword evidence="3" id="KW-0732">Signal</keyword>
<dbReference type="InterPro" id="IPR051407">
    <property type="entry name" value="Bact_OM_lipoprot/Surf_antigen"/>
</dbReference>
<accession>A0A849KAF4</accession>
<organism evidence="5 6">
    <name type="scientific">Ramlibacter montanisoli</name>
    <dbReference type="NCBI Taxonomy" id="2732512"/>
    <lineage>
        <taxon>Bacteria</taxon>
        <taxon>Pseudomonadati</taxon>
        <taxon>Pseudomonadota</taxon>
        <taxon>Betaproteobacteria</taxon>
        <taxon>Burkholderiales</taxon>
        <taxon>Comamonadaceae</taxon>
        <taxon>Ramlibacter</taxon>
    </lineage>
</organism>
<dbReference type="PANTHER" id="PTHR35603">
    <property type="match status" value="1"/>
</dbReference>
<evidence type="ECO:0000256" key="2">
    <source>
        <dbReference type="ARBA" id="ARBA00023136"/>
    </source>
</evidence>
<feature type="signal peptide" evidence="3">
    <location>
        <begin position="1"/>
        <end position="21"/>
    </location>
</feature>
<dbReference type="EMBL" id="JABFCS010000001">
    <property type="protein sequence ID" value="NNU43127.1"/>
    <property type="molecule type" value="Genomic_DNA"/>
</dbReference>
<evidence type="ECO:0000256" key="1">
    <source>
        <dbReference type="ARBA" id="ARBA00004370"/>
    </source>
</evidence>
<proteinExistence type="predicted"/>
<gene>
    <name evidence="5" type="ORF">HK415_08100</name>
</gene>
<dbReference type="Proteomes" id="UP000552954">
    <property type="component" value="Unassembled WGS sequence"/>
</dbReference>
<name>A0A849KAF4_9BURK</name>
<sequence>MRTPILLGAIAAVLASGLVMADDDDDRHGHRHGKGKKHKEEFWDGNCKVTREWKKDGEYKEKRKCKAPERQVYVVPPPPPQPAVAVVPWMHREQGHYAYKPQYRPAPVAGTYRCNSKAVGQVLGGIVGGVLGNQIGKGDGRTLATVGGAVAGVLVGGEVGRRMDAQDQGCVGEVLEVAPAGRRVQWADGPANYVVVPGQVNYVQGSYCRPYTMEMRVQGQGTQRSRGTACRRPDGVWIASDAAKKPPPGGFFIGNDGYLFACSPPPCPPAAWNCGARTFGWRGGRSTPGPAGCVWIGPGSAWMFWASCPLGPCWISKLTREPCFRVLKPSMVIAEKCANTSEPPPSGSMNPNPLASLNHLTVPVAMIARPRFCSLRGGRVSLRSAQLSIFSLSGAQVPVIVRFLLGRPCVRAKNVPHDAAVA</sequence>
<evidence type="ECO:0000259" key="4">
    <source>
        <dbReference type="Pfam" id="PF05433"/>
    </source>
</evidence>
<dbReference type="Pfam" id="PF05433">
    <property type="entry name" value="Rick_17kDa_Anti"/>
    <property type="match status" value="1"/>
</dbReference>
<dbReference type="PANTHER" id="PTHR35603:SF2">
    <property type="entry name" value="OUTER MEMBRANE LIPOPROTEIN"/>
    <property type="match status" value="1"/>
</dbReference>
<reference evidence="5 6" key="1">
    <citation type="submission" date="2020-05" db="EMBL/GenBank/DDBJ databases">
        <authorList>
            <person name="Khan S.A."/>
            <person name="Jeon C.O."/>
            <person name="Chun B.H."/>
        </authorList>
    </citation>
    <scope>NUCLEOTIDE SEQUENCE [LARGE SCALE GENOMIC DNA]</scope>
    <source>
        <strain evidence="5 6">B156</strain>
    </source>
</reference>
<evidence type="ECO:0000256" key="3">
    <source>
        <dbReference type="SAM" id="SignalP"/>
    </source>
</evidence>
<dbReference type="AlphaFoldDB" id="A0A849KAF4"/>
<reference evidence="5 6" key="2">
    <citation type="submission" date="2020-06" db="EMBL/GenBank/DDBJ databases">
        <title>Ramlibacter rhizophilus sp. nov., isolated from rhizosphere soil of national flower Mugunghwa from South Korea.</title>
        <authorList>
            <person name="Zheng-Fei Y."/>
            <person name="Huan T."/>
        </authorList>
    </citation>
    <scope>NUCLEOTIDE SEQUENCE [LARGE SCALE GENOMIC DNA]</scope>
    <source>
        <strain evidence="5 6">B156</strain>
    </source>
</reference>
<feature type="domain" description="Glycine zipper 2TM" evidence="4">
    <location>
        <begin position="120"/>
        <end position="160"/>
    </location>
</feature>
<evidence type="ECO:0000313" key="5">
    <source>
        <dbReference type="EMBL" id="NNU43127.1"/>
    </source>
</evidence>
<dbReference type="GO" id="GO:0019867">
    <property type="term" value="C:outer membrane"/>
    <property type="evidence" value="ECO:0007669"/>
    <property type="project" value="InterPro"/>
</dbReference>
<dbReference type="InterPro" id="IPR008816">
    <property type="entry name" value="Gly_zipper_2TM_dom"/>
</dbReference>
<keyword evidence="6" id="KW-1185">Reference proteome</keyword>
<comment type="subcellular location">
    <subcellularLocation>
        <location evidence="1">Membrane</location>
    </subcellularLocation>
</comment>